<evidence type="ECO:0000256" key="5">
    <source>
        <dbReference type="ARBA" id="ARBA00012180"/>
    </source>
</evidence>
<feature type="domain" description="RNase H type-1" evidence="11">
    <location>
        <begin position="1"/>
        <end position="148"/>
    </location>
</feature>
<evidence type="ECO:0000256" key="10">
    <source>
        <dbReference type="ARBA" id="ARBA00022842"/>
    </source>
</evidence>
<evidence type="ECO:0000256" key="8">
    <source>
        <dbReference type="ARBA" id="ARBA00022759"/>
    </source>
</evidence>
<dbReference type="InterPro" id="IPR012337">
    <property type="entry name" value="RNaseH-like_sf"/>
</dbReference>
<keyword evidence="9" id="KW-0378">Hydrolase</keyword>
<dbReference type="PANTHER" id="PTHR10642:SF26">
    <property type="entry name" value="RIBONUCLEASE H1"/>
    <property type="match status" value="1"/>
</dbReference>
<keyword evidence="13" id="KW-1185">Reference proteome</keyword>
<sequence length="159" mass="17226">MTKYTIYTDGACLNNGTSKAKAGFGAVLTNPQGKRLEIAGPVPADQQQTNSRAELMAIVEALKRCTKVAPITVFTDSKYIADACNEWLDGWKQRGWKKADGKPPSHSDLWEEVDQQLQTKGVTVVWVRGHSGIIGNEQADALAGLGAQGKTVNRLRTKA</sequence>
<dbReference type="SUPFAM" id="SSF53098">
    <property type="entry name" value="Ribonuclease H-like"/>
    <property type="match status" value="1"/>
</dbReference>
<comment type="subunit">
    <text evidence="4">Monomer.</text>
</comment>
<evidence type="ECO:0000256" key="6">
    <source>
        <dbReference type="ARBA" id="ARBA00022722"/>
    </source>
</evidence>
<evidence type="ECO:0000256" key="7">
    <source>
        <dbReference type="ARBA" id="ARBA00022723"/>
    </source>
</evidence>
<dbReference type="InterPro" id="IPR022892">
    <property type="entry name" value="RNaseHI"/>
</dbReference>
<comment type="catalytic activity">
    <reaction evidence="1">
        <text>Endonucleolytic cleavage to 5'-phosphomonoester.</text>
        <dbReference type="EC" id="3.1.26.4"/>
    </reaction>
</comment>
<evidence type="ECO:0000313" key="13">
    <source>
        <dbReference type="Proteomes" id="UP000185766"/>
    </source>
</evidence>
<keyword evidence="10" id="KW-0460">Magnesium</keyword>
<keyword evidence="6" id="KW-0540">Nuclease</keyword>
<keyword evidence="7" id="KW-0479">Metal-binding</keyword>
<evidence type="ECO:0000256" key="3">
    <source>
        <dbReference type="ARBA" id="ARBA00005300"/>
    </source>
</evidence>
<dbReference type="EMBL" id="FOAS01000020">
    <property type="protein sequence ID" value="SEL74469.1"/>
    <property type="molecule type" value="Genomic_DNA"/>
</dbReference>
<dbReference type="Gene3D" id="3.30.420.10">
    <property type="entry name" value="Ribonuclease H-like superfamily/Ribonuclease H"/>
    <property type="match status" value="1"/>
</dbReference>
<dbReference type="GO" id="GO:0046872">
    <property type="term" value="F:metal ion binding"/>
    <property type="evidence" value="ECO:0007669"/>
    <property type="project" value="UniProtKB-KW"/>
</dbReference>
<dbReference type="RefSeq" id="WP_074870469.1">
    <property type="nucleotide sequence ID" value="NZ_FOAS01000020.1"/>
</dbReference>
<dbReference type="GO" id="GO:0004523">
    <property type="term" value="F:RNA-DNA hybrid ribonuclease activity"/>
    <property type="evidence" value="ECO:0007669"/>
    <property type="project" value="UniProtKB-EC"/>
</dbReference>
<dbReference type="InterPro" id="IPR050092">
    <property type="entry name" value="RNase_H"/>
</dbReference>
<evidence type="ECO:0000256" key="4">
    <source>
        <dbReference type="ARBA" id="ARBA00011245"/>
    </source>
</evidence>
<dbReference type="InterPro" id="IPR036397">
    <property type="entry name" value="RNaseH_sf"/>
</dbReference>
<dbReference type="AlphaFoldDB" id="A0A1H7SPZ4"/>
<dbReference type="PROSITE" id="PS50879">
    <property type="entry name" value="RNASE_H_1"/>
    <property type="match status" value="1"/>
</dbReference>
<dbReference type="GO" id="GO:0043137">
    <property type="term" value="P:DNA replication, removal of RNA primer"/>
    <property type="evidence" value="ECO:0007669"/>
    <property type="project" value="TreeGrafter"/>
</dbReference>
<proteinExistence type="inferred from homology"/>
<dbReference type="PANTHER" id="PTHR10642">
    <property type="entry name" value="RIBONUCLEASE H1"/>
    <property type="match status" value="1"/>
</dbReference>
<protein>
    <recommendedName>
        <fullName evidence="5">ribonuclease H</fullName>
        <ecNumber evidence="5">3.1.26.4</ecNumber>
    </recommendedName>
</protein>
<evidence type="ECO:0000259" key="11">
    <source>
        <dbReference type="PROSITE" id="PS50879"/>
    </source>
</evidence>
<dbReference type="InterPro" id="IPR002156">
    <property type="entry name" value="RNaseH_domain"/>
</dbReference>
<name>A0A1H7SPZ4_9GAMM</name>
<dbReference type="GO" id="GO:0003676">
    <property type="term" value="F:nucleic acid binding"/>
    <property type="evidence" value="ECO:0007669"/>
    <property type="project" value="InterPro"/>
</dbReference>
<evidence type="ECO:0000256" key="2">
    <source>
        <dbReference type="ARBA" id="ARBA00001946"/>
    </source>
</evidence>
<gene>
    <name evidence="12" type="ORF">SAMN05216214_1208</name>
</gene>
<comment type="cofactor">
    <cofactor evidence="2">
        <name>Mg(2+)</name>
        <dbReference type="ChEBI" id="CHEBI:18420"/>
    </cofactor>
</comment>
<keyword evidence="8" id="KW-0255">Endonuclease</keyword>
<evidence type="ECO:0000256" key="1">
    <source>
        <dbReference type="ARBA" id="ARBA00000077"/>
    </source>
</evidence>
<organism evidence="12 13">
    <name type="scientific">Atopomonas hussainii</name>
    <dbReference type="NCBI Taxonomy" id="1429083"/>
    <lineage>
        <taxon>Bacteria</taxon>
        <taxon>Pseudomonadati</taxon>
        <taxon>Pseudomonadota</taxon>
        <taxon>Gammaproteobacteria</taxon>
        <taxon>Pseudomonadales</taxon>
        <taxon>Pseudomonadaceae</taxon>
        <taxon>Atopomonas</taxon>
    </lineage>
</organism>
<dbReference type="Proteomes" id="UP000185766">
    <property type="component" value="Unassembled WGS sequence"/>
</dbReference>
<comment type="similarity">
    <text evidence="3">Belongs to the RNase H family.</text>
</comment>
<dbReference type="EC" id="3.1.26.4" evidence="5"/>
<accession>A0A1H7SPZ4</accession>
<evidence type="ECO:0000256" key="9">
    <source>
        <dbReference type="ARBA" id="ARBA00022801"/>
    </source>
</evidence>
<dbReference type="Pfam" id="PF00075">
    <property type="entry name" value="RNase_H"/>
    <property type="match status" value="1"/>
</dbReference>
<dbReference type="CDD" id="cd09278">
    <property type="entry name" value="RNase_HI_prokaryote_like"/>
    <property type="match status" value="1"/>
</dbReference>
<reference evidence="12 13" key="1">
    <citation type="submission" date="2016-10" db="EMBL/GenBank/DDBJ databases">
        <authorList>
            <person name="de Groot N.N."/>
        </authorList>
    </citation>
    <scope>NUCLEOTIDE SEQUENCE [LARGE SCALE GENOMIC DNA]</scope>
    <source>
        <strain evidence="12 13">JCM 19513</strain>
    </source>
</reference>
<evidence type="ECO:0000313" key="12">
    <source>
        <dbReference type="EMBL" id="SEL74469.1"/>
    </source>
</evidence>